<keyword evidence="5 7" id="KW-0378">Hydrolase</keyword>
<evidence type="ECO:0000256" key="4">
    <source>
        <dbReference type="ARBA" id="ARBA00022723"/>
    </source>
</evidence>
<proteinExistence type="inferred from homology"/>
<dbReference type="PANTHER" id="PTHR43705">
    <property type="entry name" value="HYDROXYACYLGLUTATHIONE HYDROLASE"/>
    <property type="match status" value="1"/>
</dbReference>
<dbReference type="SMART" id="SM00849">
    <property type="entry name" value="Lactamase_B"/>
    <property type="match status" value="1"/>
</dbReference>
<dbReference type="InterPro" id="IPR017782">
    <property type="entry name" value="Hydroxyacylglutathione_Hdrlase"/>
</dbReference>
<feature type="binding site" evidence="7">
    <location>
        <position position="126"/>
    </location>
    <ligand>
        <name>Zn(2+)</name>
        <dbReference type="ChEBI" id="CHEBI:29105"/>
        <label>2</label>
    </ligand>
</feature>
<comment type="cofactor">
    <cofactor evidence="7">
        <name>Zn(2+)</name>
        <dbReference type="ChEBI" id="CHEBI:29105"/>
    </cofactor>
    <text evidence="7">Binds 2 Zn(2+) ions per subunit.</text>
</comment>
<dbReference type="HAMAP" id="MF_01374">
    <property type="entry name" value="Glyoxalase_2"/>
    <property type="match status" value="1"/>
</dbReference>
<evidence type="ECO:0000256" key="5">
    <source>
        <dbReference type="ARBA" id="ARBA00022801"/>
    </source>
</evidence>
<evidence type="ECO:0000259" key="8">
    <source>
        <dbReference type="SMART" id="SM00849"/>
    </source>
</evidence>
<evidence type="ECO:0000256" key="1">
    <source>
        <dbReference type="ARBA" id="ARBA00001623"/>
    </source>
</evidence>
<feature type="binding site" evidence="7">
    <location>
        <position position="109"/>
    </location>
    <ligand>
        <name>Zn(2+)</name>
        <dbReference type="ChEBI" id="CHEBI:29105"/>
        <label>1</label>
    </ligand>
</feature>
<dbReference type="GO" id="GO:0046872">
    <property type="term" value="F:metal ion binding"/>
    <property type="evidence" value="ECO:0007669"/>
    <property type="project" value="UniProtKB-KW"/>
</dbReference>
<evidence type="ECO:0000256" key="3">
    <source>
        <dbReference type="ARBA" id="ARBA00006759"/>
    </source>
</evidence>
<feature type="binding site" evidence="7">
    <location>
        <position position="54"/>
    </location>
    <ligand>
        <name>Zn(2+)</name>
        <dbReference type="ChEBI" id="CHEBI:29105"/>
        <label>1</label>
    </ligand>
</feature>
<evidence type="ECO:0000256" key="7">
    <source>
        <dbReference type="HAMAP-Rule" id="MF_01374"/>
    </source>
</evidence>
<keyword evidence="6 7" id="KW-0862">Zinc</keyword>
<feature type="binding site" evidence="7">
    <location>
        <position position="52"/>
    </location>
    <ligand>
        <name>Zn(2+)</name>
        <dbReference type="ChEBI" id="CHEBI:29105"/>
        <label>1</label>
    </ligand>
</feature>
<comment type="catalytic activity">
    <reaction evidence="1 7">
        <text>an S-(2-hydroxyacyl)glutathione + H2O = a 2-hydroxy carboxylate + glutathione + H(+)</text>
        <dbReference type="Rhea" id="RHEA:21864"/>
        <dbReference type="ChEBI" id="CHEBI:15377"/>
        <dbReference type="ChEBI" id="CHEBI:15378"/>
        <dbReference type="ChEBI" id="CHEBI:57925"/>
        <dbReference type="ChEBI" id="CHEBI:58896"/>
        <dbReference type="ChEBI" id="CHEBI:71261"/>
        <dbReference type="EC" id="3.1.2.6"/>
    </reaction>
</comment>
<evidence type="ECO:0000313" key="9">
    <source>
        <dbReference type="EMBL" id="PPT91937.1"/>
    </source>
</evidence>
<dbReference type="UniPathway" id="UPA00619">
    <property type="reaction ID" value="UER00676"/>
</dbReference>
<dbReference type="GO" id="GO:0004416">
    <property type="term" value="F:hydroxyacylglutathione hydrolase activity"/>
    <property type="evidence" value="ECO:0007669"/>
    <property type="project" value="UniProtKB-UniRule"/>
</dbReference>
<evidence type="ECO:0000256" key="2">
    <source>
        <dbReference type="ARBA" id="ARBA00004963"/>
    </source>
</evidence>
<keyword evidence="10" id="KW-1185">Reference proteome</keyword>
<dbReference type="Pfam" id="PF00753">
    <property type="entry name" value="Lactamase_B"/>
    <property type="match status" value="1"/>
</dbReference>
<dbReference type="Gene3D" id="3.60.15.10">
    <property type="entry name" value="Ribonuclease Z/Hydroxyacylglutathione hydrolase-like"/>
    <property type="match status" value="1"/>
</dbReference>
<feature type="binding site" evidence="7">
    <location>
        <position position="126"/>
    </location>
    <ligand>
        <name>Zn(2+)</name>
        <dbReference type="ChEBI" id="CHEBI:29105"/>
        <label>1</label>
    </ligand>
</feature>
<dbReference type="SUPFAM" id="SSF56281">
    <property type="entry name" value="Metallo-hydrolase/oxidoreductase"/>
    <property type="match status" value="1"/>
</dbReference>
<feature type="binding site" evidence="7">
    <location>
        <position position="164"/>
    </location>
    <ligand>
        <name>Zn(2+)</name>
        <dbReference type="ChEBI" id="CHEBI:29105"/>
        <label>2</label>
    </ligand>
</feature>
<reference evidence="9 10" key="1">
    <citation type="submission" date="2016-08" db="EMBL/GenBank/DDBJ databases">
        <title>Evolution of the type three secretion system and type three effector repertoires in Xanthomonas.</title>
        <authorList>
            <person name="Merda D."/>
            <person name="Briand M."/>
            <person name="Bosis E."/>
            <person name="Rousseau C."/>
            <person name="Portier P."/>
            <person name="Jacques M.-A."/>
            <person name="Fischer-Le Saux M."/>
        </authorList>
    </citation>
    <scope>NUCLEOTIDE SEQUENCE [LARGE SCALE GENOMIC DNA]</scope>
    <source>
        <strain evidence="9 10">CFBP 4691</strain>
    </source>
</reference>
<name>A0A2S6ZI60_9XANT</name>
<gene>
    <name evidence="7 9" type="primary">gloB</name>
    <name evidence="9" type="ORF">XthCFBP4691_06185</name>
</gene>
<comment type="caution">
    <text evidence="9">The sequence shown here is derived from an EMBL/GenBank/DDBJ whole genome shotgun (WGS) entry which is preliminary data.</text>
</comment>
<organism evidence="9 10">
    <name type="scientific">Xanthomonas theicola</name>
    <dbReference type="NCBI Taxonomy" id="56464"/>
    <lineage>
        <taxon>Bacteria</taxon>
        <taxon>Pseudomonadati</taxon>
        <taxon>Pseudomonadota</taxon>
        <taxon>Gammaproteobacteria</taxon>
        <taxon>Lysobacterales</taxon>
        <taxon>Lysobacteraceae</taxon>
        <taxon>Xanthomonas</taxon>
    </lineage>
</organism>
<dbReference type="RefSeq" id="WP_128419609.1">
    <property type="nucleotide sequence ID" value="NZ_CP049017.1"/>
</dbReference>
<dbReference type="InterPro" id="IPR036866">
    <property type="entry name" value="RibonucZ/Hydroxyglut_hydro"/>
</dbReference>
<dbReference type="InterPro" id="IPR050110">
    <property type="entry name" value="Glyoxalase_II_hydrolase"/>
</dbReference>
<comment type="similarity">
    <text evidence="3 7">Belongs to the metallo-beta-lactamase superfamily. Glyoxalase II family.</text>
</comment>
<dbReference type="EC" id="3.1.2.6" evidence="7"/>
<dbReference type="InterPro" id="IPR001279">
    <property type="entry name" value="Metallo-B-lactamas"/>
</dbReference>
<dbReference type="Proteomes" id="UP000239898">
    <property type="component" value="Unassembled WGS sequence"/>
</dbReference>
<feature type="binding site" evidence="7">
    <location>
        <position position="57"/>
    </location>
    <ligand>
        <name>Zn(2+)</name>
        <dbReference type="ChEBI" id="CHEBI:29105"/>
        <label>2</label>
    </ligand>
</feature>
<feature type="binding site" evidence="7">
    <location>
        <position position="56"/>
    </location>
    <ligand>
        <name>Zn(2+)</name>
        <dbReference type="ChEBI" id="CHEBI:29105"/>
        <label>2</label>
    </ligand>
</feature>
<dbReference type="CDD" id="cd07723">
    <property type="entry name" value="hydroxyacylglutathione_hydrolase_MBL-fold"/>
    <property type="match status" value="1"/>
</dbReference>
<sequence>MRLIALPAFQDNYIWAIAAADGRALLVDPGQAAPVFEAMAQGLQPAAVLLTHHHHDHIGGVAALRERWPELPVYAPDEPRIPIASQRVGDGDTVRVLDWELQTLAVPGHTRSHVAYAGHGHLFSGDTLFSLGCGRMFEGTPAQMLGSLQRLAALPGATLVCCGHEYTLANAAFAVTVDPANAALRQRHQEAQAMRHAARPTVPIALASEVATNPFLRTASAAVRQAVGARLGRGIRDDVEAFAELRRWKDEFRA</sequence>
<evidence type="ECO:0000313" key="10">
    <source>
        <dbReference type="Proteomes" id="UP000239898"/>
    </source>
</evidence>
<comment type="subunit">
    <text evidence="7">Monomer.</text>
</comment>
<dbReference type="PANTHER" id="PTHR43705:SF1">
    <property type="entry name" value="HYDROXYACYLGLUTATHIONE HYDROLASE GLOB"/>
    <property type="match status" value="1"/>
</dbReference>
<dbReference type="NCBIfam" id="TIGR03413">
    <property type="entry name" value="GSH_gloB"/>
    <property type="match status" value="1"/>
</dbReference>
<dbReference type="EMBL" id="MIGX01000019">
    <property type="protein sequence ID" value="PPT91937.1"/>
    <property type="molecule type" value="Genomic_DNA"/>
</dbReference>
<dbReference type="AlphaFoldDB" id="A0A2S6ZI60"/>
<dbReference type="InterPro" id="IPR035680">
    <property type="entry name" value="Clx_II_MBL"/>
</dbReference>
<protein>
    <recommendedName>
        <fullName evidence="7">Hydroxyacylglutathione hydrolase</fullName>
        <ecNumber evidence="7">3.1.2.6</ecNumber>
    </recommendedName>
    <alternativeName>
        <fullName evidence="7">Glyoxalase II</fullName>
        <shortName evidence="7">Glx II</shortName>
    </alternativeName>
</protein>
<evidence type="ECO:0000256" key="6">
    <source>
        <dbReference type="ARBA" id="ARBA00022833"/>
    </source>
</evidence>
<dbReference type="GO" id="GO:0019243">
    <property type="term" value="P:methylglyoxal catabolic process to D-lactate via S-lactoyl-glutathione"/>
    <property type="evidence" value="ECO:0007669"/>
    <property type="project" value="UniProtKB-UniRule"/>
</dbReference>
<feature type="domain" description="Metallo-beta-lactamase" evidence="8">
    <location>
        <begin position="11"/>
        <end position="164"/>
    </location>
</feature>
<comment type="function">
    <text evidence="7">Thiolesterase that catalyzes the hydrolysis of S-D-lactoyl-glutathione to form glutathione and D-lactic acid.</text>
</comment>
<accession>A0A2S6ZI60</accession>
<dbReference type="PIRSF" id="PIRSF005457">
    <property type="entry name" value="Glx"/>
    <property type="match status" value="1"/>
</dbReference>
<dbReference type="InterPro" id="IPR032282">
    <property type="entry name" value="HAGH_C"/>
</dbReference>
<comment type="pathway">
    <text evidence="2 7">Secondary metabolite metabolism; methylglyoxal degradation; (R)-lactate from methylglyoxal: step 2/2.</text>
</comment>
<keyword evidence="4 7" id="KW-0479">Metal-binding</keyword>
<dbReference type="Pfam" id="PF16123">
    <property type="entry name" value="HAGH_C"/>
    <property type="match status" value="1"/>
</dbReference>
<dbReference type="OrthoDB" id="9802248at2"/>